<comment type="caution">
    <text evidence="1">The sequence shown here is derived from an EMBL/GenBank/DDBJ whole genome shotgun (WGS) entry which is preliminary data.</text>
</comment>
<reference evidence="1" key="1">
    <citation type="submission" date="2021-03" db="EMBL/GenBank/DDBJ databases">
        <authorList>
            <person name="Kim M.K."/>
        </authorList>
    </citation>
    <scope>NUCLEOTIDE SEQUENCE</scope>
    <source>
        <strain evidence="1">BT186</strain>
    </source>
</reference>
<sequence length="143" mass="16488">MKLLRPKTLLLLIGLAYGVSRCVPQERFRILIPTDKTGAYIDVELREGGWLTAHQFIHIIYGCPTSLFRKDQKKEIGVYELYAPDAFLTYNDLTTEWKGKQRLLIHSTTNPDLIINLAEYRLEGALRHTNSIPTHSLTTNYRN</sequence>
<evidence type="ECO:0000313" key="1">
    <source>
        <dbReference type="EMBL" id="MBO0357693.1"/>
    </source>
</evidence>
<keyword evidence="2" id="KW-1185">Reference proteome</keyword>
<dbReference type="RefSeq" id="WP_206983080.1">
    <property type="nucleotide sequence ID" value="NZ_JAFLQZ010000003.1"/>
</dbReference>
<evidence type="ECO:0000313" key="2">
    <source>
        <dbReference type="Proteomes" id="UP000664144"/>
    </source>
</evidence>
<protein>
    <submittedName>
        <fullName evidence="1">Uncharacterized protein</fullName>
    </submittedName>
</protein>
<organism evidence="1 2">
    <name type="scientific">Hymenobacter telluris</name>
    <dbReference type="NCBI Taxonomy" id="2816474"/>
    <lineage>
        <taxon>Bacteria</taxon>
        <taxon>Pseudomonadati</taxon>
        <taxon>Bacteroidota</taxon>
        <taxon>Cytophagia</taxon>
        <taxon>Cytophagales</taxon>
        <taxon>Hymenobacteraceae</taxon>
        <taxon>Hymenobacter</taxon>
    </lineage>
</organism>
<gene>
    <name evidence="1" type="ORF">J0X19_07030</name>
</gene>
<dbReference type="EMBL" id="JAFLQZ010000003">
    <property type="protein sequence ID" value="MBO0357693.1"/>
    <property type="molecule type" value="Genomic_DNA"/>
</dbReference>
<accession>A0A939EUI8</accession>
<name>A0A939EUI8_9BACT</name>
<dbReference type="AlphaFoldDB" id="A0A939EUI8"/>
<dbReference type="Proteomes" id="UP000664144">
    <property type="component" value="Unassembled WGS sequence"/>
</dbReference>
<proteinExistence type="predicted"/>